<name>A0AB33EH56_9PSED</name>
<dbReference type="AlphaFoldDB" id="A0AB33EH56"/>
<dbReference type="InterPro" id="IPR036928">
    <property type="entry name" value="AS_sf"/>
</dbReference>
<evidence type="ECO:0000259" key="1">
    <source>
        <dbReference type="Pfam" id="PF01425"/>
    </source>
</evidence>
<dbReference type="NCBIfam" id="NF005450">
    <property type="entry name" value="PRK07042.1"/>
    <property type="match status" value="1"/>
</dbReference>
<dbReference type="RefSeq" id="WP_096481102.1">
    <property type="nucleotide sequence ID" value="NZ_CP023466.1"/>
</dbReference>
<dbReference type="Proteomes" id="UP000218385">
    <property type="component" value="Chromosome"/>
</dbReference>
<gene>
    <name evidence="2" type="ORF">CNN82_25825</name>
</gene>
<organism evidence="2 3">
    <name type="scientific">Pseudomonas frederiksbergensis</name>
    <dbReference type="NCBI Taxonomy" id="104087"/>
    <lineage>
        <taxon>Bacteria</taxon>
        <taxon>Pseudomonadati</taxon>
        <taxon>Pseudomonadota</taxon>
        <taxon>Gammaproteobacteria</taxon>
        <taxon>Pseudomonadales</taxon>
        <taxon>Pseudomonadaceae</taxon>
        <taxon>Pseudomonas</taxon>
    </lineage>
</organism>
<evidence type="ECO:0000313" key="3">
    <source>
        <dbReference type="Proteomes" id="UP000218385"/>
    </source>
</evidence>
<dbReference type="PANTHER" id="PTHR11895:SF173">
    <property type="entry name" value="GLUTAMYL-TRNA AMIDOTRANSFERASE SUBUNIT A"/>
    <property type="match status" value="1"/>
</dbReference>
<dbReference type="SUPFAM" id="SSF75304">
    <property type="entry name" value="Amidase signature (AS) enzymes"/>
    <property type="match status" value="1"/>
</dbReference>
<protein>
    <submittedName>
        <fullName evidence="2">Amidase</fullName>
    </submittedName>
</protein>
<sequence>MSCVNDLHDLSAVQLLALFASKELSPLEYYDHLLAHIERWEPHLNALYAFDPQRVREQAAAASERWSRGQPRGLLDGLPVTLKELIATQGDCIPLGCAATELIPATADAPPAARMREAGAIVLGKTTVPDYGMLSSGLSSFHGVTRNPWNLANNPGGSSAGAAAAAAAGYGPLHVGTDIGGSVRLPAAWCALVGFKPTLGRIPIDPYYTGRCAGPMTRSMDDCALMMRYLSRPDARDATSLLPEQGDWALEQLSIQGLKIGLMLDPGCGIQPDEQVCSAVREAARLFESQGAQVRQIKPLMDRAVLQGLDQFWQARQWSQLLALSPERFDQVLPYIRDWAAAAEKLSAVQAVEGFNQTFEIRRRAAEVFHNVDLVLSPTNQVSAFAAEWASPTNDPRLPFEHIVFTVPWNMGEQPALSINCGFTDQGMPIGLQMIAPRFADQWLLRLGKAYENWRGTIRHWPSPPSRLWERGLPAKNDNA</sequence>
<dbReference type="InterPro" id="IPR023631">
    <property type="entry name" value="Amidase_dom"/>
</dbReference>
<accession>A0AB33EH56</accession>
<proteinExistence type="predicted"/>
<feature type="domain" description="Amidase" evidence="1">
    <location>
        <begin position="33"/>
        <end position="445"/>
    </location>
</feature>
<dbReference type="Pfam" id="PF01425">
    <property type="entry name" value="Amidase"/>
    <property type="match status" value="1"/>
</dbReference>
<dbReference type="GO" id="GO:0003824">
    <property type="term" value="F:catalytic activity"/>
    <property type="evidence" value="ECO:0007669"/>
    <property type="project" value="InterPro"/>
</dbReference>
<dbReference type="EMBL" id="CP023466">
    <property type="protein sequence ID" value="ATE79667.1"/>
    <property type="molecule type" value="Genomic_DNA"/>
</dbReference>
<dbReference type="InterPro" id="IPR000120">
    <property type="entry name" value="Amidase"/>
</dbReference>
<dbReference type="PANTHER" id="PTHR11895">
    <property type="entry name" value="TRANSAMIDASE"/>
    <property type="match status" value="1"/>
</dbReference>
<evidence type="ECO:0000313" key="2">
    <source>
        <dbReference type="EMBL" id="ATE79667.1"/>
    </source>
</evidence>
<reference evidence="2 3" key="1">
    <citation type="submission" date="2017-09" db="EMBL/GenBank/DDBJ databases">
        <title>Complete Genome sequence of Lysobacter capsici KNU-15.</title>
        <authorList>
            <person name="Kim M.-C."/>
            <person name="Yi H."/>
            <person name="Lee D.-W."/>
            <person name="Shin J.-H."/>
        </authorList>
    </citation>
    <scope>NUCLEOTIDE SEQUENCE [LARGE SCALE GENOMIC DNA]</scope>
    <source>
        <strain evidence="2 3">KNU-15</strain>
    </source>
</reference>
<dbReference type="Gene3D" id="3.90.1300.10">
    <property type="entry name" value="Amidase signature (AS) domain"/>
    <property type="match status" value="1"/>
</dbReference>